<gene>
    <name evidence="2" type="ORF">PMAA_092390</name>
</gene>
<dbReference type="EMBL" id="DS995902">
    <property type="protein sequence ID" value="EEA22615.1"/>
    <property type="molecule type" value="Genomic_DNA"/>
</dbReference>
<dbReference type="PANTHER" id="PTHR12459:SF15">
    <property type="entry name" value="TRANSMEMBRANE PROTEIN 135"/>
    <property type="match status" value="1"/>
</dbReference>
<dbReference type="InterPro" id="IPR026749">
    <property type="entry name" value="Tmem135"/>
</dbReference>
<feature type="transmembrane region" description="Helical" evidence="1">
    <location>
        <begin position="355"/>
        <end position="375"/>
    </location>
</feature>
<protein>
    <submittedName>
        <fullName evidence="2">Integral membrane protein</fullName>
    </submittedName>
</protein>
<keyword evidence="1" id="KW-1133">Transmembrane helix</keyword>
<sequence length="478" mass="53862">MAVLRERAVHAHLIQPILKAYGLGYLALATPRLLGFVRLLASKNATFRAKLQKLYRILRDGFGLNKFSTFCAVLVGGSTWLPFLFFRYVARSPHRASSETLVRIVRFVSSCLSGWVAFNLLNQKSEDRGGIRNNALDKQSKKECLSDDIQTKEYRPDLVGRSLDLTLFAFTRAARVIASLAWTEWERRQKSKGRWSRVEAIAPRLADAGLFAGSAAIVMWAWFYAPERLPRSYGKWIGEAAQVDGRLIEALRRARRGQLVYGKDTGQARLLESMCEDYGWPIKWGDPAVTAPIPCEMVHMGCGPNCEWHAMSRFMRSFKFAMFTNLPLQLLLRVRAKKPAAAFHRAVKDATRSSTFLALFISMFYYGVCLSRTRIGPKIFSSQTVTPLMWDSGLCVGAGCFMCGWSILAETAPRRQEIALFVAPRAAAAILPRRYERKYLEREQMAFTLSAAVLLTCAQERPDLIRGVFGKLLSAVFV</sequence>
<keyword evidence="3" id="KW-1185">Reference proteome</keyword>
<dbReference type="VEuPathDB" id="FungiDB:PMAA_092390"/>
<reference evidence="3" key="1">
    <citation type="journal article" date="2015" name="Genome Announc.">
        <title>Genome sequence of the AIDS-associated pathogen Penicillium marneffei (ATCC18224) and its near taxonomic relative Talaromyces stipitatus (ATCC10500).</title>
        <authorList>
            <person name="Nierman W.C."/>
            <person name="Fedorova-Abrams N.D."/>
            <person name="Andrianopoulos A."/>
        </authorList>
    </citation>
    <scope>NUCLEOTIDE SEQUENCE [LARGE SCALE GENOMIC DNA]</scope>
    <source>
        <strain evidence="3">ATCC 18224 / CBS 334.59 / QM 7333</strain>
    </source>
</reference>
<dbReference type="HOGENOM" id="CLU_012946_0_0_1"/>
<proteinExistence type="predicted"/>
<keyword evidence="1" id="KW-0812">Transmembrane</keyword>
<dbReference type="PhylomeDB" id="B6QGV9"/>
<accession>B6QGV9</accession>
<dbReference type="PANTHER" id="PTHR12459">
    <property type="entry name" value="TRANSMEMBRANE PROTEIN 135-RELATED"/>
    <property type="match status" value="1"/>
</dbReference>
<evidence type="ECO:0000313" key="2">
    <source>
        <dbReference type="EMBL" id="EEA22615.1"/>
    </source>
</evidence>
<evidence type="ECO:0000313" key="3">
    <source>
        <dbReference type="Proteomes" id="UP000001294"/>
    </source>
</evidence>
<dbReference type="Proteomes" id="UP000001294">
    <property type="component" value="Unassembled WGS sequence"/>
</dbReference>
<feature type="transmembrane region" description="Helical" evidence="1">
    <location>
        <begin position="20"/>
        <end position="41"/>
    </location>
</feature>
<feature type="transmembrane region" description="Helical" evidence="1">
    <location>
        <begin position="67"/>
        <end position="89"/>
    </location>
</feature>
<dbReference type="OrthoDB" id="4021778at2759"/>
<evidence type="ECO:0000256" key="1">
    <source>
        <dbReference type="SAM" id="Phobius"/>
    </source>
</evidence>
<feature type="transmembrane region" description="Helical" evidence="1">
    <location>
        <begin position="101"/>
        <end position="118"/>
    </location>
</feature>
<feature type="transmembrane region" description="Helical" evidence="1">
    <location>
        <begin position="387"/>
        <end position="408"/>
    </location>
</feature>
<organism evidence="2 3">
    <name type="scientific">Talaromyces marneffei (strain ATCC 18224 / CBS 334.59 / QM 7333)</name>
    <name type="common">Penicillium marneffei</name>
    <dbReference type="NCBI Taxonomy" id="441960"/>
    <lineage>
        <taxon>Eukaryota</taxon>
        <taxon>Fungi</taxon>
        <taxon>Dikarya</taxon>
        <taxon>Ascomycota</taxon>
        <taxon>Pezizomycotina</taxon>
        <taxon>Eurotiomycetes</taxon>
        <taxon>Eurotiomycetidae</taxon>
        <taxon>Eurotiales</taxon>
        <taxon>Trichocomaceae</taxon>
        <taxon>Talaromyces</taxon>
        <taxon>Talaromyces sect. Talaromyces</taxon>
    </lineage>
</organism>
<keyword evidence="1" id="KW-0472">Membrane</keyword>
<dbReference type="AlphaFoldDB" id="B6QGV9"/>
<name>B6QGV9_TALMQ</name>